<evidence type="ECO:0000313" key="6">
    <source>
        <dbReference type="Proteomes" id="UP001552427"/>
    </source>
</evidence>
<keyword evidence="2" id="KW-0597">Phosphoprotein</keyword>
<reference evidence="5 6" key="1">
    <citation type="submission" date="2024-06" db="EMBL/GenBank/DDBJ databases">
        <title>The Natural Products Discovery Center: Release of the First 8490 Sequenced Strains for Exploring Actinobacteria Biosynthetic Diversity.</title>
        <authorList>
            <person name="Kalkreuter E."/>
            <person name="Kautsar S.A."/>
            <person name="Yang D."/>
            <person name="Bader C.D."/>
            <person name="Teijaro C.N."/>
            <person name="Fluegel L."/>
            <person name="Davis C.M."/>
            <person name="Simpson J.R."/>
            <person name="Lauterbach L."/>
            <person name="Steele A.D."/>
            <person name="Gui C."/>
            <person name="Meng S."/>
            <person name="Li G."/>
            <person name="Viehrig K."/>
            <person name="Ye F."/>
            <person name="Su P."/>
            <person name="Kiefer A.F."/>
            <person name="Nichols A."/>
            <person name="Cepeda A.J."/>
            <person name="Yan W."/>
            <person name="Fan B."/>
            <person name="Jiang Y."/>
            <person name="Adhikari A."/>
            <person name="Zheng C.-J."/>
            <person name="Schuster L."/>
            <person name="Cowan T.M."/>
            <person name="Smanski M.J."/>
            <person name="Chevrette M.G."/>
            <person name="De Carvalho L.P.S."/>
            <person name="Shen B."/>
        </authorList>
    </citation>
    <scope>NUCLEOTIDE SEQUENCE [LARGE SCALE GENOMIC DNA]</scope>
    <source>
        <strain evidence="5 6">NPDC049574</strain>
    </source>
</reference>
<sequence>METVARRVRRAGPSAEGGKGQVDAMNVEIVTQLMAAVGADVTPEEFDQTFESLNVDSLALAEISARAEERYGVVIEGKLTAETTPAQLGAFLGEHASVTKG</sequence>
<keyword evidence="1" id="KW-0596">Phosphopantetheine</keyword>
<dbReference type="Proteomes" id="UP001552427">
    <property type="component" value="Unassembled WGS sequence"/>
</dbReference>
<evidence type="ECO:0000256" key="3">
    <source>
        <dbReference type="SAM" id="MobiDB-lite"/>
    </source>
</evidence>
<dbReference type="EMBL" id="JBFARM010000020">
    <property type="protein sequence ID" value="MEV4292752.1"/>
    <property type="molecule type" value="Genomic_DNA"/>
</dbReference>
<feature type="region of interest" description="Disordered" evidence="3">
    <location>
        <begin position="1"/>
        <end position="21"/>
    </location>
</feature>
<comment type="caution">
    <text evidence="5">The sequence shown here is derived from an EMBL/GenBank/DDBJ whole genome shotgun (WGS) entry which is preliminary data.</text>
</comment>
<dbReference type="PROSITE" id="PS00012">
    <property type="entry name" value="PHOSPHOPANTETHEINE"/>
    <property type="match status" value="1"/>
</dbReference>
<evidence type="ECO:0000256" key="1">
    <source>
        <dbReference type="ARBA" id="ARBA00022450"/>
    </source>
</evidence>
<evidence type="ECO:0000313" key="5">
    <source>
        <dbReference type="EMBL" id="MEV4292752.1"/>
    </source>
</evidence>
<dbReference type="Pfam" id="PF00550">
    <property type="entry name" value="PP-binding"/>
    <property type="match status" value="1"/>
</dbReference>
<dbReference type="InterPro" id="IPR009081">
    <property type="entry name" value="PP-bd_ACP"/>
</dbReference>
<keyword evidence="6" id="KW-1185">Reference proteome</keyword>
<name>A0ABV3HJM6_9ACTN</name>
<dbReference type="RefSeq" id="WP_364463326.1">
    <property type="nucleotide sequence ID" value="NZ_JBFARM010000020.1"/>
</dbReference>
<protein>
    <submittedName>
        <fullName evidence="5">Acyl carrier protein</fullName>
    </submittedName>
</protein>
<dbReference type="InterPro" id="IPR006162">
    <property type="entry name" value="Ppantetheine_attach_site"/>
</dbReference>
<accession>A0ABV3HJM6</accession>
<gene>
    <name evidence="5" type="ORF">AB0K40_45210</name>
</gene>
<organism evidence="5 6">
    <name type="scientific">Nonomuraea bangladeshensis</name>
    <dbReference type="NCBI Taxonomy" id="404385"/>
    <lineage>
        <taxon>Bacteria</taxon>
        <taxon>Bacillati</taxon>
        <taxon>Actinomycetota</taxon>
        <taxon>Actinomycetes</taxon>
        <taxon>Streptosporangiales</taxon>
        <taxon>Streptosporangiaceae</taxon>
        <taxon>Nonomuraea</taxon>
    </lineage>
</organism>
<feature type="domain" description="Carrier" evidence="4">
    <location>
        <begin position="41"/>
        <end position="92"/>
    </location>
</feature>
<dbReference type="InterPro" id="IPR036736">
    <property type="entry name" value="ACP-like_sf"/>
</dbReference>
<proteinExistence type="predicted"/>
<feature type="compositionally biased region" description="Basic residues" evidence="3">
    <location>
        <begin position="1"/>
        <end position="10"/>
    </location>
</feature>
<dbReference type="Gene3D" id="1.10.1200.10">
    <property type="entry name" value="ACP-like"/>
    <property type="match status" value="1"/>
</dbReference>
<evidence type="ECO:0000256" key="2">
    <source>
        <dbReference type="ARBA" id="ARBA00022553"/>
    </source>
</evidence>
<dbReference type="SUPFAM" id="SSF47336">
    <property type="entry name" value="ACP-like"/>
    <property type="match status" value="1"/>
</dbReference>
<evidence type="ECO:0000259" key="4">
    <source>
        <dbReference type="Pfam" id="PF00550"/>
    </source>
</evidence>